<protein>
    <submittedName>
        <fullName evidence="1">Uncharacterized protein</fullName>
    </submittedName>
</protein>
<evidence type="ECO:0000313" key="1">
    <source>
        <dbReference type="EMBL" id="KAJ4476142.1"/>
    </source>
</evidence>
<dbReference type="Proteomes" id="UP001150217">
    <property type="component" value="Unassembled WGS sequence"/>
</dbReference>
<gene>
    <name evidence="1" type="ORF">C8R41DRAFT_869789</name>
</gene>
<sequence>MSAEQPTEQLTEQLAAGIVQPLAFNPLSDNIRWDQGPLARPPDPNRAGVIQFTPRDSPQTSREALGVWRRGNQAYKLFGTTNQFTRITNDINTARTNGLPYANASTSQGLVYTYENPPSFRTLQGFAVIATWYDAPWRFFSGQGNWQPAFRDIVRVATHNSLLGMQRALRLAVQLRVSDPQGFIDPTTQSTNSIQFIDIHYGSAAVAQTMLEIVNQQLSG</sequence>
<accession>A0ABQ8VA24</accession>
<evidence type="ECO:0000313" key="2">
    <source>
        <dbReference type="Proteomes" id="UP001150217"/>
    </source>
</evidence>
<comment type="caution">
    <text evidence="1">The sequence shown here is derived from an EMBL/GenBank/DDBJ whole genome shotgun (WGS) entry which is preliminary data.</text>
</comment>
<organism evidence="1 2">
    <name type="scientific">Lentinula lateritia</name>
    <dbReference type="NCBI Taxonomy" id="40482"/>
    <lineage>
        <taxon>Eukaryota</taxon>
        <taxon>Fungi</taxon>
        <taxon>Dikarya</taxon>
        <taxon>Basidiomycota</taxon>
        <taxon>Agaricomycotina</taxon>
        <taxon>Agaricomycetes</taxon>
        <taxon>Agaricomycetidae</taxon>
        <taxon>Agaricales</taxon>
        <taxon>Marasmiineae</taxon>
        <taxon>Omphalotaceae</taxon>
        <taxon>Lentinula</taxon>
    </lineage>
</organism>
<keyword evidence="2" id="KW-1185">Reference proteome</keyword>
<proteinExistence type="predicted"/>
<dbReference type="EMBL" id="JANVFT010000072">
    <property type="protein sequence ID" value="KAJ4476142.1"/>
    <property type="molecule type" value="Genomic_DNA"/>
</dbReference>
<name>A0ABQ8VA24_9AGAR</name>
<reference evidence="1" key="1">
    <citation type="submission" date="2022-08" db="EMBL/GenBank/DDBJ databases">
        <title>A Global Phylogenomic Analysis of the Shiitake Genus Lentinula.</title>
        <authorList>
            <consortium name="DOE Joint Genome Institute"/>
            <person name="Sierra-Patev S."/>
            <person name="Min B."/>
            <person name="Naranjo-Ortiz M."/>
            <person name="Looney B."/>
            <person name="Konkel Z."/>
            <person name="Slot J.C."/>
            <person name="Sakamoto Y."/>
            <person name="Steenwyk J.L."/>
            <person name="Rokas A."/>
            <person name="Carro J."/>
            <person name="Camarero S."/>
            <person name="Ferreira P."/>
            <person name="Molpeceres G."/>
            <person name="Ruiz-Duenas F.J."/>
            <person name="Serrano A."/>
            <person name="Henrissat B."/>
            <person name="Drula E."/>
            <person name="Hughes K.W."/>
            <person name="Mata J.L."/>
            <person name="Ishikawa N.K."/>
            <person name="Vargas-Isla R."/>
            <person name="Ushijima S."/>
            <person name="Smith C.A."/>
            <person name="Ahrendt S."/>
            <person name="Andreopoulos W."/>
            <person name="He G."/>
            <person name="Labutti K."/>
            <person name="Lipzen A."/>
            <person name="Ng V."/>
            <person name="Riley R."/>
            <person name="Sandor L."/>
            <person name="Barry K."/>
            <person name="Martinez A.T."/>
            <person name="Xiao Y."/>
            <person name="Gibbons J.G."/>
            <person name="Terashima K."/>
            <person name="Grigoriev I.V."/>
            <person name="Hibbett D.S."/>
        </authorList>
    </citation>
    <scope>NUCLEOTIDE SEQUENCE</scope>
    <source>
        <strain evidence="1">RHP3577 ss4</strain>
    </source>
</reference>